<evidence type="ECO:0000313" key="1">
    <source>
        <dbReference type="EMBL" id="KAH9426571.1"/>
    </source>
</evidence>
<reference evidence="1 2" key="1">
    <citation type="journal article" date="2018" name="J. Allergy Clin. Immunol.">
        <title>High-quality assembly of Dermatophagoides pteronyssinus genome and transcriptome reveals a wide range of novel allergens.</title>
        <authorList>
            <person name="Liu X.Y."/>
            <person name="Yang K.Y."/>
            <person name="Wang M.Q."/>
            <person name="Kwok J.S."/>
            <person name="Zeng X."/>
            <person name="Yang Z."/>
            <person name="Xiao X.J."/>
            <person name="Lau C.P."/>
            <person name="Li Y."/>
            <person name="Huang Z.M."/>
            <person name="Ba J.G."/>
            <person name="Yim A.K."/>
            <person name="Ouyang C.Y."/>
            <person name="Ngai S.M."/>
            <person name="Chan T.F."/>
            <person name="Leung E.L."/>
            <person name="Liu L."/>
            <person name="Liu Z.G."/>
            <person name="Tsui S.K."/>
        </authorList>
    </citation>
    <scope>NUCLEOTIDE SEQUENCE [LARGE SCALE GENOMIC DNA]</scope>
    <source>
        <strain evidence="1">Derp</strain>
    </source>
</reference>
<accession>A0ABQ8JVD1</accession>
<proteinExistence type="predicted"/>
<organism evidence="1 2">
    <name type="scientific">Dermatophagoides pteronyssinus</name>
    <name type="common">European house dust mite</name>
    <dbReference type="NCBI Taxonomy" id="6956"/>
    <lineage>
        <taxon>Eukaryota</taxon>
        <taxon>Metazoa</taxon>
        <taxon>Ecdysozoa</taxon>
        <taxon>Arthropoda</taxon>
        <taxon>Chelicerata</taxon>
        <taxon>Arachnida</taxon>
        <taxon>Acari</taxon>
        <taxon>Acariformes</taxon>
        <taxon>Sarcoptiformes</taxon>
        <taxon>Astigmata</taxon>
        <taxon>Psoroptidia</taxon>
        <taxon>Analgoidea</taxon>
        <taxon>Pyroglyphidae</taxon>
        <taxon>Dermatophagoidinae</taxon>
        <taxon>Dermatophagoides</taxon>
    </lineage>
</organism>
<sequence>MSENKRHHPLRRFCSVCLFINIESKRFFRYIKSNQLIPIILSISNQFSYRLYQCIKHFIQMRSTSTTI</sequence>
<evidence type="ECO:0000313" key="2">
    <source>
        <dbReference type="Proteomes" id="UP000887458"/>
    </source>
</evidence>
<reference evidence="1 2" key="2">
    <citation type="journal article" date="2022" name="Mol. Biol. Evol.">
        <title>Comparative Genomics Reveals Insights into the Divergent Evolution of Astigmatic Mites and Household Pest Adaptations.</title>
        <authorList>
            <person name="Xiong Q."/>
            <person name="Wan A.T."/>
            <person name="Liu X."/>
            <person name="Fung C.S."/>
            <person name="Xiao X."/>
            <person name="Malainual N."/>
            <person name="Hou J."/>
            <person name="Wang L."/>
            <person name="Wang M."/>
            <person name="Yang K.Y."/>
            <person name="Cui Y."/>
            <person name="Leung E.L."/>
            <person name="Nong W."/>
            <person name="Shin S.K."/>
            <person name="Au S.W."/>
            <person name="Jeong K.Y."/>
            <person name="Chew F.T."/>
            <person name="Hui J.H."/>
            <person name="Leung T.F."/>
            <person name="Tungtrongchitr A."/>
            <person name="Zhong N."/>
            <person name="Liu Z."/>
            <person name="Tsui S.K."/>
        </authorList>
    </citation>
    <scope>NUCLEOTIDE SEQUENCE [LARGE SCALE GENOMIC DNA]</scope>
    <source>
        <strain evidence="1">Derp</strain>
    </source>
</reference>
<gene>
    <name evidence="1" type="ORF">DERP_002670</name>
</gene>
<comment type="caution">
    <text evidence="1">The sequence shown here is derived from an EMBL/GenBank/DDBJ whole genome shotgun (WGS) entry which is preliminary data.</text>
</comment>
<dbReference type="Proteomes" id="UP000887458">
    <property type="component" value="Unassembled WGS sequence"/>
</dbReference>
<name>A0ABQ8JVD1_DERPT</name>
<protein>
    <submittedName>
        <fullName evidence="1">Uncharacterized protein</fullName>
    </submittedName>
</protein>
<dbReference type="EMBL" id="NJHN03000008">
    <property type="protein sequence ID" value="KAH9426571.1"/>
    <property type="molecule type" value="Genomic_DNA"/>
</dbReference>
<keyword evidence="2" id="KW-1185">Reference proteome</keyword>